<evidence type="ECO:0000256" key="4">
    <source>
        <dbReference type="ARBA" id="ARBA00023136"/>
    </source>
</evidence>
<dbReference type="NCBIfam" id="TIGR03716">
    <property type="entry name" value="R_switched_YkoY"/>
    <property type="match status" value="1"/>
</dbReference>
<protein>
    <recommendedName>
        <fullName evidence="7">Tellurium resistance protein TerC</fullName>
    </recommendedName>
</protein>
<evidence type="ECO:0008006" key="7">
    <source>
        <dbReference type="Google" id="ProtNLM"/>
    </source>
</evidence>
<dbReference type="EMBL" id="VSSQ01009570">
    <property type="protein sequence ID" value="MPM42005.1"/>
    <property type="molecule type" value="Genomic_DNA"/>
</dbReference>
<organism evidence="6">
    <name type="scientific">bioreactor metagenome</name>
    <dbReference type="NCBI Taxonomy" id="1076179"/>
    <lineage>
        <taxon>unclassified sequences</taxon>
        <taxon>metagenomes</taxon>
        <taxon>ecological metagenomes</taxon>
    </lineage>
</organism>
<evidence type="ECO:0000256" key="2">
    <source>
        <dbReference type="ARBA" id="ARBA00022692"/>
    </source>
</evidence>
<evidence type="ECO:0000256" key="3">
    <source>
        <dbReference type="ARBA" id="ARBA00022989"/>
    </source>
</evidence>
<name>A0A644ZM75_9ZZZZ</name>
<feature type="transmembrane region" description="Helical" evidence="5">
    <location>
        <begin position="192"/>
        <end position="210"/>
    </location>
</feature>
<dbReference type="PANTHER" id="PTHR30238:SF4">
    <property type="entry name" value="SLL1022 PROTEIN"/>
    <property type="match status" value="1"/>
</dbReference>
<comment type="caution">
    <text evidence="6">The sequence shown here is derived from an EMBL/GenBank/DDBJ whole genome shotgun (WGS) entry which is preliminary data.</text>
</comment>
<evidence type="ECO:0000313" key="6">
    <source>
        <dbReference type="EMBL" id="MPM42005.1"/>
    </source>
</evidence>
<reference evidence="6" key="1">
    <citation type="submission" date="2019-08" db="EMBL/GenBank/DDBJ databases">
        <authorList>
            <person name="Kucharzyk K."/>
            <person name="Murdoch R.W."/>
            <person name="Higgins S."/>
            <person name="Loffler F."/>
        </authorList>
    </citation>
    <scope>NUCLEOTIDE SEQUENCE</scope>
</reference>
<gene>
    <name evidence="6" type="ORF">SDC9_88667</name>
</gene>
<comment type="subcellular location">
    <subcellularLocation>
        <location evidence="1">Membrane</location>
        <topology evidence="1">Multi-pass membrane protein</topology>
    </subcellularLocation>
</comment>
<evidence type="ECO:0000256" key="5">
    <source>
        <dbReference type="SAM" id="Phobius"/>
    </source>
</evidence>
<sequence length="300" mass="33365">MDWTIPVIILQLIFLEGVLSIDNAAVLGSMVAHLPDDRPIQWPKAFWRFGDRLHALLGNQRTAALRVGLLGAYVGRGLMLFLATLVSNNPWIKVVGAIYLVRLAFDNLGEAEPGEADGHTHPIEKVNFWSIVVTVELTDLIFSLDNVVAAVALSNKLWVVITGVFIGILLMRFAAGWFSYLVDREPILKKAAYLLILNIGVELLLAEFAHIEVITWVRFGISIATILLTLAYAHSKLLRKIHPVLVWLGQGFANINELLDWVLEPILGLLKLLWRGFCFVFGIGKKPADPSSKSDLEINE</sequence>
<keyword evidence="3 5" id="KW-1133">Transmembrane helix</keyword>
<feature type="transmembrane region" description="Helical" evidence="5">
    <location>
        <begin position="216"/>
        <end position="233"/>
    </location>
</feature>
<dbReference type="InterPro" id="IPR022493">
    <property type="entry name" value="CHP03716_TM_YkoY"/>
</dbReference>
<dbReference type="AlphaFoldDB" id="A0A644ZM75"/>
<proteinExistence type="predicted"/>
<dbReference type="GO" id="GO:0016020">
    <property type="term" value="C:membrane"/>
    <property type="evidence" value="ECO:0007669"/>
    <property type="project" value="UniProtKB-SubCell"/>
</dbReference>
<accession>A0A644ZM75</accession>
<dbReference type="Pfam" id="PF03741">
    <property type="entry name" value="TerC"/>
    <property type="match status" value="1"/>
</dbReference>
<dbReference type="InterPro" id="IPR005496">
    <property type="entry name" value="Integral_membrane_TerC"/>
</dbReference>
<keyword evidence="4 5" id="KW-0472">Membrane</keyword>
<dbReference type="PANTHER" id="PTHR30238">
    <property type="entry name" value="MEMBRANE BOUND PREDICTED REDOX MODULATOR"/>
    <property type="match status" value="1"/>
</dbReference>
<feature type="transmembrane region" description="Helical" evidence="5">
    <location>
        <begin position="157"/>
        <end position="180"/>
    </location>
</feature>
<keyword evidence="2 5" id="KW-0812">Transmembrane</keyword>
<evidence type="ECO:0000256" key="1">
    <source>
        <dbReference type="ARBA" id="ARBA00004141"/>
    </source>
</evidence>